<dbReference type="Pfam" id="PF00089">
    <property type="entry name" value="Trypsin"/>
    <property type="match status" value="1"/>
</dbReference>
<dbReference type="Proteomes" id="UP000887013">
    <property type="component" value="Unassembled WGS sequence"/>
</dbReference>
<dbReference type="AlphaFoldDB" id="A0A8X6Q4I9"/>
<dbReference type="Gene3D" id="2.40.10.10">
    <property type="entry name" value="Trypsin-like serine proteases"/>
    <property type="match status" value="1"/>
</dbReference>
<evidence type="ECO:0000259" key="1">
    <source>
        <dbReference type="Pfam" id="PF00089"/>
    </source>
</evidence>
<gene>
    <name evidence="2" type="ORF">NPIL_518021</name>
</gene>
<dbReference type="GO" id="GO:0006508">
    <property type="term" value="P:proteolysis"/>
    <property type="evidence" value="ECO:0007669"/>
    <property type="project" value="InterPro"/>
</dbReference>
<feature type="domain" description="Peptidase S1" evidence="1">
    <location>
        <begin position="4"/>
        <end position="48"/>
    </location>
</feature>
<dbReference type="InterPro" id="IPR043504">
    <property type="entry name" value="Peptidase_S1_PA_chymotrypsin"/>
</dbReference>
<accession>A0A8X6Q4I9</accession>
<dbReference type="InterPro" id="IPR001254">
    <property type="entry name" value="Trypsin_dom"/>
</dbReference>
<reference evidence="2" key="1">
    <citation type="submission" date="2020-08" db="EMBL/GenBank/DDBJ databases">
        <title>Multicomponent nature underlies the extraordinary mechanical properties of spider dragline silk.</title>
        <authorList>
            <person name="Kono N."/>
            <person name="Nakamura H."/>
            <person name="Mori M."/>
            <person name="Yoshida Y."/>
            <person name="Ohtoshi R."/>
            <person name="Malay A.D."/>
            <person name="Moran D.A.P."/>
            <person name="Tomita M."/>
            <person name="Numata K."/>
            <person name="Arakawa K."/>
        </authorList>
    </citation>
    <scope>NUCLEOTIDE SEQUENCE</scope>
</reference>
<keyword evidence="3" id="KW-1185">Reference proteome</keyword>
<comment type="caution">
    <text evidence="2">The sequence shown here is derived from an EMBL/GenBank/DDBJ whole genome shotgun (WGS) entry which is preliminary data.</text>
</comment>
<dbReference type="InterPro" id="IPR009003">
    <property type="entry name" value="Peptidase_S1_PA"/>
</dbReference>
<organism evidence="2 3">
    <name type="scientific">Nephila pilipes</name>
    <name type="common">Giant wood spider</name>
    <name type="synonym">Nephila maculata</name>
    <dbReference type="NCBI Taxonomy" id="299642"/>
    <lineage>
        <taxon>Eukaryota</taxon>
        <taxon>Metazoa</taxon>
        <taxon>Ecdysozoa</taxon>
        <taxon>Arthropoda</taxon>
        <taxon>Chelicerata</taxon>
        <taxon>Arachnida</taxon>
        <taxon>Araneae</taxon>
        <taxon>Araneomorphae</taxon>
        <taxon>Entelegynae</taxon>
        <taxon>Araneoidea</taxon>
        <taxon>Nephilidae</taxon>
        <taxon>Nephila</taxon>
    </lineage>
</organism>
<dbReference type="GO" id="GO:0004252">
    <property type="term" value="F:serine-type endopeptidase activity"/>
    <property type="evidence" value="ECO:0007669"/>
    <property type="project" value="InterPro"/>
</dbReference>
<protein>
    <recommendedName>
        <fullName evidence="1">Peptidase S1 domain-containing protein</fullName>
    </recommendedName>
</protein>
<evidence type="ECO:0000313" key="3">
    <source>
        <dbReference type="Proteomes" id="UP000887013"/>
    </source>
</evidence>
<dbReference type="EMBL" id="BMAW01026179">
    <property type="protein sequence ID" value="GFT95895.1"/>
    <property type="molecule type" value="Genomic_DNA"/>
</dbReference>
<proteinExistence type="predicted"/>
<name>A0A8X6Q4I9_NEPPI</name>
<evidence type="ECO:0000313" key="2">
    <source>
        <dbReference type="EMBL" id="GFT95895.1"/>
    </source>
</evidence>
<dbReference type="SUPFAM" id="SSF50494">
    <property type="entry name" value="Trypsin-like serine proteases"/>
    <property type="match status" value="1"/>
</dbReference>
<sequence>MHRDDIALLKLQVPAQLQKNVNLLCLPTSRDIAHPNQMAVVAGWGSRKYPYGEESLINAYGGYFWSNMSSDPDEIYRKRDMIHASYSSELSVGGVFSFTLPSSAEPPGNEEKELYSKSFCILIKASSPIIVGPPLIKMRVDKGALQIGFLQ</sequence>